<evidence type="ECO:0000256" key="1">
    <source>
        <dbReference type="SAM" id="SignalP"/>
    </source>
</evidence>
<protein>
    <recommendedName>
        <fullName evidence="4">Serine protease</fullName>
    </recommendedName>
</protein>
<name>E1WX25_HALMS</name>
<dbReference type="InterPro" id="IPR043504">
    <property type="entry name" value="Peptidase_S1_PA_chymotrypsin"/>
</dbReference>
<keyword evidence="3" id="KW-1185">Reference proteome</keyword>
<dbReference type="eggNOG" id="COG3591">
    <property type="taxonomic scope" value="Bacteria"/>
</dbReference>
<dbReference type="OrthoDB" id="5296430at2"/>
<gene>
    <name evidence="2" type="ordered locus">BMS_0831</name>
</gene>
<dbReference type="HOGENOM" id="CLU_1080806_0_0_7"/>
<dbReference type="Proteomes" id="UP000008963">
    <property type="component" value="Chromosome"/>
</dbReference>
<accession>E1WX25</accession>
<organism evidence="2 3">
    <name type="scientific">Halobacteriovorax marinus (strain ATCC BAA-682 / DSM 15412 / SJ)</name>
    <name type="common">Bacteriovorax marinus</name>
    <dbReference type="NCBI Taxonomy" id="862908"/>
    <lineage>
        <taxon>Bacteria</taxon>
        <taxon>Pseudomonadati</taxon>
        <taxon>Bdellovibrionota</taxon>
        <taxon>Bacteriovoracia</taxon>
        <taxon>Bacteriovoracales</taxon>
        <taxon>Halobacteriovoraceae</taxon>
        <taxon>Halobacteriovorax</taxon>
    </lineage>
</organism>
<dbReference type="PATRIC" id="fig|862908.3.peg.793"/>
<reference evidence="3" key="1">
    <citation type="journal article" date="2013" name="ISME J.">
        <title>A small predatory core genome in the divergent marine Bacteriovorax marinus SJ and the terrestrial Bdellovibrio bacteriovorus.</title>
        <authorList>
            <person name="Crossman L.C."/>
            <person name="Chen H."/>
            <person name="Cerdeno-Tarraga A.M."/>
            <person name="Brooks K."/>
            <person name="Quail M.A."/>
            <person name="Pineiro S.A."/>
            <person name="Hobley L."/>
            <person name="Sockett R.E."/>
            <person name="Bentley S.D."/>
            <person name="Parkhill J."/>
            <person name="Williams H.N."/>
            <person name="Stine O.C."/>
        </authorList>
    </citation>
    <scope>NUCLEOTIDE SEQUENCE [LARGE SCALE GENOMIC DNA]</scope>
    <source>
        <strain evidence="3">ATCC BAA-682 / DSM 15412 / SJ</strain>
    </source>
</reference>
<feature type="chain" id="PRO_5005672886" description="Serine protease" evidence="1">
    <location>
        <begin position="17"/>
        <end position="257"/>
    </location>
</feature>
<dbReference type="RefSeq" id="WP_014243511.1">
    <property type="nucleotide sequence ID" value="NC_016620.1"/>
</dbReference>
<evidence type="ECO:0000313" key="2">
    <source>
        <dbReference type="EMBL" id="CBW25726.1"/>
    </source>
</evidence>
<keyword evidence="1" id="KW-0732">Signal</keyword>
<dbReference type="KEGG" id="bmx:BMS_0831"/>
<dbReference type="EMBL" id="FQ312005">
    <property type="protein sequence ID" value="CBW25726.1"/>
    <property type="molecule type" value="Genomic_DNA"/>
</dbReference>
<evidence type="ECO:0000313" key="3">
    <source>
        <dbReference type="Proteomes" id="UP000008963"/>
    </source>
</evidence>
<proteinExistence type="predicted"/>
<feature type="signal peptide" evidence="1">
    <location>
        <begin position="1"/>
        <end position="16"/>
    </location>
</feature>
<dbReference type="AlphaFoldDB" id="E1WX25"/>
<dbReference type="STRING" id="862908.BMS_0831"/>
<dbReference type="InterPro" id="IPR009003">
    <property type="entry name" value="Peptidase_S1_PA"/>
</dbReference>
<dbReference type="SUPFAM" id="SSF50494">
    <property type="entry name" value="Trypsin-like serine proteases"/>
    <property type="match status" value="1"/>
</dbReference>
<dbReference type="Gene3D" id="2.40.10.10">
    <property type="entry name" value="Trypsin-like serine proteases"/>
    <property type="match status" value="1"/>
</dbReference>
<evidence type="ECO:0008006" key="4">
    <source>
        <dbReference type="Google" id="ProtNLM"/>
    </source>
</evidence>
<sequence length="257" mass="27518">MIILLIGFFSIFSVNAEICSFDDNRVSSSDPRVGRLSGLKSNSGCTATLVGKSCIITSSVCAKLDRVVEFNIPSSEDGVPALAKAEDTYEVDPSSFSYDNSGIGKFWAVAKLKRNALTGKLPGEVQGYFPVISKKPRKNDKIYILQYANTNPDRYDVISGEVGANPNGYSLNYSQSSANGVLVKAGIFLIPEIIYHNVDVSHGGAGAPLINSSTHEVVGVHTHGGCQSGQGRGRTNAATSIWGNKEFKKAIYQCLNN</sequence>